<dbReference type="Gene3D" id="1.10.150.20">
    <property type="entry name" value="5' to 3' exonuclease, C-terminal subdomain"/>
    <property type="match status" value="1"/>
</dbReference>
<dbReference type="PATRIC" id="fig|33014.5.peg.1726"/>
<evidence type="ECO:0000256" key="1">
    <source>
        <dbReference type="ARBA" id="ARBA00022490"/>
    </source>
</evidence>
<dbReference type="InterPro" id="IPR013849">
    <property type="entry name" value="DNA_helicase_Holl-junc_RuvA_I"/>
</dbReference>
<keyword evidence="8" id="KW-0067">ATP-binding</keyword>
<comment type="function">
    <text evidence="6">The RuvA-RuvB-RuvC complex processes Holliday junction (HJ) DNA during genetic recombination and DNA repair, while the RuvA-RuvB complex plays an important role in the rescue of blocked DNA replication forks via replication fork reversal (RFR). RuvA specifically binds to HJ cruciform DNA, conferring on it an open structure. The RuvB hexamer acts as an ATP-dependent pump, pulling dsDNA into and through the RuvAB complex. HJ branch migration allows RuvC to scan DNA until it finds its consensus sequence, where it cleaves and resolves the cruciform DNA.</text>
</comment>
<dbReference type="Pfam" id="PF07499">
    <property type="entry name" value="RuvA_C"/>
    <property type="match status" value="1"/>
</dbReference>
<comment type="domain">
    <text evidence="6">Has three domains with a flexible linker between the domains II and III and assumes an 'L' shape. Domain III is highly mobile and contacts RuvB.</text>
</comment>
<dbReference type="KEGG" id="cmh:VO01_08320"/>
<dbReference type="InterPro" id="IPR003583">
    <property type="entry name" value="Hlx-hairpin-Hlx_DNA-bd_motif"/>
</dbReference>
<comment type="subunit">
    <text evidence="6">Homotetramer. Forms an RuvA(8)-RuvB(12)-Holliday junction (HJ) complex. HJ DNA is sandwiched between 2 RuvA tetramers; dsDNA enters through RuvA and exits via RuvB. An RuvB hexamer assembles on each DNA strand where it exits the tetramer. Each RuvB hexamer is contacted by two RuvA subunits (via domain III) on 2 adjacent RuvB subunits; this complex drives branch migration. In the full resolvosome a probable DNA-RuvA(4)-RuvB(12)-RuvC(2) complex forms which resolves the HJ.</text>
</comment>
<dbReference type="AlphaFoldDB" id="A0A0D5CHJ4"/>
<accession>A0A0D5CHJ4</accession>
<dbReference type="InterPro" id="IPR011114">
    <property type="entry name" value="RuvA_C"/>
</dbReference>
<dbReference type="SUPFAM" id="SSF46929">
    <property type="entry name" value="DNA helicase RuvA subunit, C-terminal domain"/>
    <property type="match status" value="1"/>
</dbReference>
<dbReference type="GO" id="GO:0000400">
    <property type="term" value="F:four-way junction DNA binding"/>
    <property type="evidence" value="ECO:0007669"/>
    <property type="project" value="UniProtKB-UniRule"/>
</dbReference>
<dbReference type="EMBL" id="CP011043">
    <property type="protein sequence ID" value="AJW79138.1"/>
    <property type="molecule type" value="Genomic_DNA"/>
</dbReference>
<dbReference type="SUPFAM" id="SSF50249">
    <property type="entry name" value="Nucleic acid-binding proteins"/>
    <property type="match status" value="1"/>
</dbReference>
<evidence type="ECO:0000256" key="2">
    <source>
        <dbReference type="ARBA" id="ARBA00022763"/>
    </source>
</evidence>
<name>A0A0D5CHJ4_9MICO</name>
<evidence type="ECO:0000256" key="6">
    <source>
        <dbReference type="HAMAP-Rule" id="MF_00031"/>
    </source>
</evidence>
<dbReference type="Proteomes" id="UP000032604">
    <property type="component" value="Chromosome"/>
</dbReference>
<keyword evidence="5 6" id="KW-0234">DNA repair</keyword>
<comment type="similarity">
    <text evidence="6">Belongs to the RuvA family.</text>
</comment>
<keyword evidence="4 6" id="KW-0233">DNA recombination</keyword>
<dbReference type="OrthoDB" id="5293449at2"/>
<dbReference type="NCBIfam" id="TIGR00084">
    <property type="entry name" value="ruvA"/>
    <property type="match status" value="1"/>
</dbReference>
<dbReference type="SUPFAM" id="SSF47781">
    <property type="entry name" value="RuvA domain 2-like"/>
    <property type="match status" value="1"/>
</dbReference>
<dbReference type="GO" id="GO:0009379">
    <property type="term" value="C:Holliday junction helicase complex"/>
    <property type="evidence" value="ECO:0007669"/>
    <property type="project" value="InterPro"/>
</dbReference>
<organism evidence="8 9">
    <name type="scientific">Clavibacter michiganensis subsp. insidiosus</name>
    <dbReference type="NCBI Taxonomy" id="33014"/>
    <lineage>
        <taxon>Bacteria</taxon>
        <taxon>Bacillati</taxon>
        <taxon>Actinomycetota</taxon>
        <taxon>Actinomycetes</taxon>
        <taxon>Micrococcales</taxon>
        <taxon>Microbacteriaceae</taxon>
        <taxon>Clavibacter</taxon>
    </lineage>
</organism>
<proteinExistence type="inferred from homology"/>
<dbReference type="InterPro" id="IPR036267">
    <property type="entry name" value="RuvA_C_sf"/>
</dbReference>
<dbReference type="GO" id="GO:0005524">
    <property type="term" value="F:ATP binding"/>
    <property type="evidence" value="ECO:0007669"/>
    <property type="project" value="InterPro"/>
</dbReference>
<comment type="caution">
    <text evidence="6">Lacks conserved residue(s) required for the propagation of feature annotation.</text>
</comment>
<feature type="domain" description="Helix-hairpin-helix DNA-binding motif class 1" evidence="7">
    <location>
        <begin position="72"/>
        <end position="91"/>
    </location>
</feature>
<dbReference type="GO" id="GO:0009378">
    <property type="term" value="F:four-way junction helicase activity"/>
    <property type="evidence" value="ECO:0007669"/>
    <property type="project" value="InterPro"/>
</dbReference>
<evidence type="ECO:0000259" key="7">
    <source>
        <dbReference type="SMART" id="SM00278"/>
    </source>
</evidence>
<keyword evidence="1 6" id="KW-0963">Cytoplasm</keyword>
<evidence type="ECO:0000256" key="5">
    <source>
        <dbReference type="ARBA" id="ARBA00023204"/>
    </source>
</evidence>
<protein>
    <recommendedName>
        <fullName evidence="6">Holliday junction branch migration complex subunit RuvA</fullName>
    </recommendedName>
</protein>
<dbReference type="HAMAP" id="MF_00031">
    <property type="entry name" value="DNA_HJ_migration_RuvA"/>
    <property type="match status" value="1"/>
</dbReference>
<evidence type="ECO:0000313" key="9">
    <source>
        <dbReference type="Proteomes" id="UP000032604"/>
    </source>
</evidence>
<dbReference type="InterPro" id="IPR000085">
    <property type="entry name" value="RuvA"/>
</dbReference>
<dbReference type="GO" id="GO:0048476">
    <property type="term" value="C:Holliday junction resolvase complex"/>
    <property type="evidence" value="ECO:0007669"/>
    <property type="project" value="UniProtKB-UniRule"/>
</dbReference>
<keyword evidence="8" id="KW-0378">Hydrolase</keyword>
<dbReference type="RefSeq" id="WP_045528212.1">
    <property type="nucleotide sequence ID" value="NZ_CP011043.1"/>
</dbReference>
<feature type="region of interest" description="Domain III" evidence="6">
    <location>
        <begin position="146"/>
        <end position="214"/>
    </location>
</feature>
<evidence type="ECO:0000313" key="8">
    <source>
        <dbReference type="EMBL" id="AJW79138.1"/>
    </source>
</evidence>
<dbReference type="Pfam" id="PF01330">
    <property type="entry name" value="RuvA_N"/>
    <property type="match status" value="1"/>
</dbReference>
<evidence type="ECO:0000256" key="3">
    <source>
        <dbReference type="ARBA" id="ARBA00023125"/>
    </source>
</evidence>
<comment type="subcellular location">
    <subcellularLocation>
        <location evidence="6">Cytoplasm</location>
    </subcellularLocation>
</comment>
<keyword evidence="3 6" id="KW-0238">DNA-binding</keyword>
<dbReference type="Gene3D" id="1.10.8.10">
    <property type="entry name" value="DNA helicase RuvA subunit, C-terminal domain"/>
    <property type="match status" value="1"/>
</dbReference>
<dbReference type="SMART" id="SM00278">
    <property type="entry name" value="HhH1"/>
    <property type="match status" value="2"/>
</dbReference>
<dbReference type="GO" id="GO:0006310">
    <property type="term" value="P:DNA recombination"/>
    <property type="evidence" value="ECO:0007669"/>
    <property type="project" value="UniProtKB-UniRule"/>
</dbReference>
<dbReference type="InterPro" id="IPR010994">
    <property type="entry name" value="RuvA_2-like"/>
</dbReference>
<gene>
    <name evidence="6" type="primary">ruvA</name>
    <name evidence="8" type="ORF">VO01_08320</name>
</gene>
<dbReference type="Gene3D" id="2.40.50.140">
    <property type="entry name" value="Nucleic acid-binding proteins"/>
    <property type="match status" value="1"/>
</dbReference>
<dbReference type="HOGENOM" id="CLU_087936_2_1_11"/>
<reference evidence="8 9" key="1">
    <citation type="journal article" date="2015" name="Genome Announc.">
        <title>Complete Genome Sequence of Clavibacter michiganensis subsp. insidiosus R1-1 Using PacBio Single-Molecule Real-Time Technology.</title>
        <authorList>
            <person name="Lu Y."/>
            <person name="Samac D.A."/>
            <person name="Glazebrook J."/>
            <person name="Ishimaru C.A."/>
        </authorList>
    </citation>
    <scope>NUCLEOTIDE SEQUENCE [LARGE SCALE GENOMIC DNA]</scope>
    <source>
        <strain evidence="8 9">R1-1</strain>
    </source>
</reference>
<sequence>MISSLRGTVLSVSGQTLLLEVHGVGYGVSVTPRHALELRHGSEATVLTSLVVREDSLTLFGFPGPDELRAFELLCGVTGVGPKSALAVLEHLDPEAMAQAVAAEDDAAFRRVSGIGPKTAKLIVLQLAGKLFVTQPRTRPTASGASTVTADVVTALIGLGWSERVARTAVDDAVAAAAEQGLPADMPRLLRVALGMLGPQQPAGASAAGQAADR</sequence>
<feature type="domain" description="Helix-hairpin-helix DNA-binding motif class 1" evidence="7">
    <location>
        <begin position="107"/>
        <end position="126"/>
    </location>
</feature>
<keyword evidence="8" id="KW-0547">Nucleotide-binding</keyword>
<evidence type="ECO:0000256" key="4">
    <source>
        <dbReference type="ARBA" id="ARBA00023172"/>
    </source>
</evidence>
<keyword evidence="8" id="KW-0347">Helicase</keyword>
<dbReference type="GO" id="GO:0006281">
    <property type="term" value="P:DNA repair"/>
    <property type="evidence" value="ECO:0007669"/>
    <property type="project" value="UniProtKB-UniRule"/>
</dbReference>
<dbReference type="InterPro" id="IPR012340">
    <property type="entry name" value="NA-bd_OB-fold"/>
</dbReference>
<dbReference type="GO" id="GO:0005737">
    <property type="term" value="C:cytoplasm"/>
    <property type="evidence" value="ECO:0007669"/>
    <property type="project" value="UniProtKB-SubCell"/>
</dbReference>
<dbReference type="Pfam" id="PF14520">
    <property type="entry name" value="HHH_5"/>
    <property type="match status" value="1"/>
</dbReference>
<keyword evidence="2 6" id="KW-0227">DNA damage</keyword>